<protein>
    <submittedName>
        <fullName evidence="3">GAF domain-containing protein</fullName>
    </submittedName>
</protein>
<dbReference type="InterPro" id="IPR029016">
    <property type="entry name" value="GAF-like_dom_sf"/>
</dbReference>
<dbReference type="SMART" id="SM00065">
    <property type="entry name" value="GAF"/>
    <property type="match status" value="1"/>
</dbReference>
<evidence type="ECO:0000259" key="2">
    <source>
        <dbReference type="SMART" id="SM00065"/>
    </source>
</evidence>
<evidence type="ECO:0000313" key="4">
    <source>
        <dbReference type="Proteomes" id="UP000199046"/>
    </source>
</evidence>
<name>A0A1I1N154_9GAMM</name>
<proteinExistence type="inferred from homology"/>
<dbReference type="PANTHER" id="PTHR21021:SF15">
    <property type="entry name" value="FREE METHIONINE-R-SULFOXIDE REDUCTASE"/>
    <property type="match status" value="1"/>
</dbReference>
<dbReference type="InterPro" id="IPR051330">
    <property type="entry name" value="Phosphatase_reg/MetRdx"/>
</dbReference>
<keyword evidence="4" id="KW-1185">Reference proteome</keyword>
<dbReference type="SUPFAM" id="SSF55781">
    <property type="entry name" value="GAF domain-like"/>
    <property type="match status" value="1"/>
</dbReference>
<accession>A0A1I1N154</accession>
<comment type="similarity">
    <text evidence="1">Belongs to the free Met sulfoxide reductase family.</text>
</comment>
<dbReference type="InterPro" id="IPR000614">
    <property type="entry name" value="FRMsr_CS"/>
</dbReference>
<dbReference type="Proteomes" id="UP000199046">
    <property type="component" value="Unassembled WGS sequence"/>
</dbReference>
<dbReference type="PROSITE" id="PS01320">
    <property type="entry name" value="UPF0067"/>
    <property type="match status" value="1"/>
</dbReference>
<dbReference type="Gene3D" id="3.30.450.40">
    <property type="match status" value="1"/>
</dbReference>
<dbReference type="GO" id="GO:0033745">
    <property type="term" value="F:L-methionine-(R)-S-oxide reductase activity"/>
    <property type="evidence" value="ECO:0007669"/>
    <property type="project" value="TreeGrafter"/>
</dbReference>
<dbReference type="PANTHER" id="PTHR21021">
    <property type="entry name" value="GAF/PUTATIVE CYTOSKELETAL PROTEIN"/>
    <property type="match status" value="1"/>
</dbReference>
<dbReference type="AlphaFoldDB" id="A0A1I1N154"/>
<gene>
    <name evidence="3" type="ORF">SAMN05421848_3275</name>
</gene>
<dbReference type="EMBL" id="FOLY01000010">
    <property type="protein sequence ID" value="SFC91357.1"/>
    <property type="molecule type" value="Genomic_DNA"/>
</dbReference>
<reference evidence="4" key="1">
    <citation type="submission" date="2016-10" db="EMBL/GenBank/DDBJ databases">
        <authorList>
            <person name="Varghese N."/>
            <person name="Submissions S."/>
        </authorList>
    </citation>
    <scope>NUCLEOTIDE SEQUENCE [LARGE SCALE GENOMIC DNA]</scope>
    <source>
        <strain evidence="4">DSM 23439</strain>
    </source>
</reference>
<dbReference type="InterPro" id="IPR003018">
    <property type="entry name" value="GAF"/>
</dbReference>
<sequence>MPALFYDSAIEIIMNDTRSTTDYGMLKRQLSALLDTRDWVTNTSQMTAFIFQQIPDLNWAGFYIQREERVLRLGPFQGQPACNPIGFEEGVCGAAARTRQTQRVEDVHAFPGHIACDAASRSELVIPLISHDRLWGVLDLDSPLAGRFASEDQEGIEALCQVLIEQTDLFEPIG</sequence>
<evidence type="ECO:0000256" key="1">
    <source>
        <dbReference type="ARBA" id="ARBA00038454"/>
    </source>
</evidence>
<dbReference type="Pfam" id="PF01590">
    <property type="entry name" value="GAF"/>
    <property type="match status" value="1"/>
</dbReference>
<dbReference type="FunFam" id="3.30.450.40:FF:000008">
    <property type="entry name" value="GAF domain-containing proteins"/>
    <property type="match status" value="1"/>
</dbReference>
<organism evidence="3 4">
    <name type="scientific">Kushneria avicenniae</name>
    <dbReference type="NCBI Taxonomy" id="402385"/>
    <lineage>
        <taxon>Bacteria</taxon>
        <taxon>Pseudomonadati</taxon>
        <taxon>Pseudomonadota</taxon>
        <taxon>Gammaproteobacteria</taxon>
        <taxon>Oceanospirillales</taxon>
        <taxon>Halomonadaceae</taxon>
        <taxon>Kushneria</taxon>
    </lineage>
</organism>
<feature type="domain" description="GAF" evidence="2">
    <location>
        <begin position="25"/>
        <end position="174"/>
    </location>
</feature>
<dbReference type="GO" id="GO:0005829">
    <property type="term" value="C:cytosol"/>
    <property type="evidence" value="ECO:0007669"/>
    <property type="project" value="TreeGrafter"/>
</dbReference>
<evidence type="ECO:0000313" key="3">
    <source>
        <dbReference type="EMBL" id="SFC91357.1"/>
    </source>
</evidence>
<dbReference type="STRING" id="402385.SAMN05421848_3275"/>